<dbReference type="EMBL" id="CATOUU010000985">
    <property type="protein sequence ID" value="CAI9965262.1"/>
    <property type="molecule type" value="Genomic_DNA"/>
</dbReference>
<protein>
    <submittedName>
        <fullName evidence="3">Hypothetical_protein</fullName>
    </submittedName>
</protein>
<organism evidence="2">
    <name type="scientific">Hexamita inflata</name>
    <dbReference type="NCBI Taxonomy" id="28002"/>
    <lineage>
        <taxon>Eukaryota</taxon>
        <taxon>Metamonada</taxon>
        <taxon>Diplomonadida</taxon>
        <taxon>Hexamitidae</taxon>
        <taxon>Hexamitinae</taxon>
        <taxon>Hexamita</taxon>
    </lineage>
</organism>
<keyword evidence="1" id="KW-0472">Membrane</keyword>
<accession>A0AA86UUF0</accession>
<evidence type="ECO:0000313" key="4">
    <source>
        <dbReference type="Proteomes" id="UP001642409"/>
    </source>
</evidence>
<dbReference type="Proteomes" id="UP001642409">
    <property type="component" value="Unassembled WGS sequence"/>
</dbReference>
<keyword evidence="4" id="KW-1185">Reference proteome</keyword>
<name>A0AA86UUF0_9EUKA</name>
<keyword evidence="1" id="KW-0812">Transmembrane</keyword>
<comment type="caution">
    <text evidence="2">The sequence shown here is derived from an EMBL/GenBank/DDBJ whole genome shotgun (WGS) entry which is preliminary data.</text>
</comment>
<keyword evidence="1" id="KW-1133">Transmembrane helix</keyword>
<evidence type="ECO:0000256" key="1">
    <source>
        <dbReference type="SAM" id="Phobius"/>
    </source>
</evidence>
<reference evidence="3 4" key="2">
    <citation type="submission" date="2024-07" db="EMBL/GenBank/DDBJ databases">
        <authorList>
            <person name="Akdeniz Z."/>
        </authorList>
    </citation>
    <scope>NUCLEOTIDE SEQUENCE [LARGE SCALE GENOMIC DNA]</scope>
</reference>
<dbReference type="EMBL" id="CAXDID020000027">
    <property type="protein sequence ID" value="CAL5991642.1"/>
    <property type="molecule type" value="Genomic_DNA"/>
</dbReference>
<evidence type="ECO:0000313" key="2">
    <source>
        <dbReference type="EMBL" id="CAI9965262.1"/>
    </source>
</evidence>
<feature type="transmembrane region" description="Helical" evidence="1">
    <location>
        <begin position="7"/>
        <end position="33"/>
    </location>
</feature>
<dbReference type="AlphaFoldDB" id="A0AA86UUF0"/>
<reference evidence="2" key="1">
    <citation type="submission" date="2023-06" db="EMBL/GenBank/DDBJ databases">
        <authorList>
            <person name="Kurt Z."/>
        </authorList>
    </citation>
    <scope>NUCLEOTIDE SEQUENCE</scope>
</reference>
<evidence type="ECO:0000313" key="3">
    <source>
        <dbReference type="EMBL" id="CAL5991642.1"/>
    </source>
</evidence>
<proteinExistence type="predicted"/>
<gene>
    <name evidence="3" type="ORF">HINF_LOCUS12199</name>
    <name evidence="2" type="ORF">HINF_LOCUS52907</name>
</gene>
<sequence length="144" mass="16981">MAKYQCFFVFWLTTMCIALLTFGILLCFSKVSIETPFYKIIPPQNKYDNYHFVENVKIDIIKLNMGVGIMMAIIGFFGMVFVPCLYKYLKVTSVKQQVQQQPVQQQEQLVNNQVQKPFNSLDVEQQQQMQIRKGKFADQIQKWY</sequence>
<feature type="transmembrane region" description="Helical" evidence="1">
    <location>
        <begin position="65"/>
        <end position="86"/>
    </location>
</feature>